<keyword evidence="4" id="KW-0472">Membrane</keyword>
<dbReference type="Proteomes" id="UP000254866">
    <property type="component" value="Unassembled WGS sequence"/>
</dbReference>
<dbReference type="RefSeq" id="XP_031873377.1">
    <property type="nucleotide sequence ID" value="XM_032009323.1"/>
</dbReference>
<dbReference type="InterPro" id="IPR046341">
    <property type="entry name" value="SET_dom_sf"/>
</dbReference>
<evidence type="ECO:0000259" key="5">
    <source>
        <dbReference type="PROSITE" id="PS50280"/>
    </source>
</evidence>
<dbReference type="PROSITE" id="PS50280">
    <property type="entry name" value="SET"/>
    <property type="match status" value="1"/>
</dbReference>
<dbReference type="InterPro" id="IPR001214">
    <property type="entry name" value="SET_dom"/>
</dbReference>
<name>A0A370TYX2_9HELO</name>
<feature type="domain" description="SET" evidence="5">
    <location>
        <begin position="326"/>
        <end position="622"/>
    </location>
</feature>
<keyword evidence="4" id="KW-0812">Transmembrane</keyword>
<comment type="caution">
    <text evidence="6">The sequence shown here is derived from an EMBL/GenBank/DDBJ whole genome shotgun (WGS) entry which is preliminary data.</text>
</comment>
<accession>A0A370TYX2</accession>
<dbReference type="Gene3D" id="2.170.270.10">
    <property type="entry name" value="SET domain"/>
    <property type="match status" value="1"/>
</dbReference>
<dbReference type="SUPFAM" id="SSF82199">
    <property type="entry name" value="SET domain"/>
    <property type="match status" value="1"/>
</dbReference>
<dbReference type="EMBL" id="NPIC01000001">
    <property type="protein sequence ID" value="RDL40721.1"/>
    <property type="molecule type" value="Genomic_DNA"/>
</dbReference>
<dbReference type="AlphaFoldDB" id="A0A370TYX2"/>
<dbReference type="PANTHER" id="PTHR12197:SF273">
    <property type="entry name" value="MYND-TYPE ZINC FINGER PROTEIN SAMB"/>
    <property type="match status" value="1"/>
</dbReference>
<dbReference type="PANTHER" id="PTHR12197">
    <property type="entry name" value="HISTONE-LYSINE N-METHYLTRANSFERASE SMYD"/>
    <property type="match status" value="1"/>
</dbReference>
<dbReference type="OrthoDB" id="438641at2759"/>
<dbReference type="GeneID" id="43593549"/>
<dbReference type="PROSITE" id="PS01360">
    <property type="entry name" value="ZF_MYND_1"/>
    <property type="match status" value="1"/>
</dbReference>
<feature type="transmembrane region" description="Helical" evidence="4">
    <location>
        <begin position="20"/>
        <end position="39"/>
    </location>
</feature>
<dbReference type="STRING" id="2656787.A0A370TYX2"/>
<proteinExistence type="predicted"/>
<reference evidence="6 7" key="1">
    <citation type="journal article" date="2018" name="IMA Fungus">
        <title>IMA Genome-F 9: Draft genome sequence of Annulohypoxylon stygium, Aspergillus mulundensis, Berkeleyomyces basicola (syn. Thielaviopsis basicola), Ceratocystis smalleyi, two Cercospora beticola strains, Coleophoma cylindrospora, Fusarium fracticaudum, Phialophora cf. hyalina, and Morchella septimelata.</title>
        <authorList>
            <person name="Wingfield B.D."/>
            <person name="Bills G.F."/>
            <person name="Dong Y."/>
            <person name="Huang W."/>
            <person name="Nel W.J."/>
            <person name="Swalarsk-Parry B.S."/>
            <person name="Vaghefi N."/>
            <person name="Wilken P.M."/>
            <person name="An Z."/>
            <person name="de Beer Z.W."/>
            <person name="De Vos L."/>
            <person name="Chen L."/>
            <person name="Duong T.A."/>
            <person name="Gao Y."/>
            <person name="Hammerbacher A."/>
            <person name="Kikkert J.R."/>
            <person name="Li Y."/>
            <person name="Li H."/>
            <person name="Li K."/>
            <person name="Li Q."/>
            <person name="Liu X."/>
            <person name="Ma X."/>
            <person name="Naidoo K."/>
            <person name="Pethybridge S.J."/>
            <person name="Sun J."/>
            <person name="Steenkamp E.T."/>
            <person name="van der Nest M.A."/>
            <person name="van Wyk S."/>
            <person name="Wingfield M.J."/>
            <person name="Xiong C."/>
            <person name="Yue Q."/>
            <person name="Zhang X."/>
        </authorList>
    </citation>
    <scope>NUCLEOTIDE SEQUENCE [LARGE SCALE GENOMIC DNA]</scope>
    <source>
        <strain evidence="6 7">BP 5553</strain>
    </source>
</reference>
<dbReference type="GO" id="GO:0008270">
    <property type="term" value="F:zinc ion binding"/>
    <property type="evidence" value="ECO:0007669"/>
    <property type="project" value="UniProtKB-KW"/>
</dbReference>
<sequence length="667" mass="74719">MAPHHQGLSGGRNAFGWTAVRWIFFVVLVFGLGNAFNLGDKPWNTWVWKLSTNLAENLRDPHGQPKTKYTLPVMDNSKEDANTQRLLSKRASITTALQQEPYHYDLILYLERAAVHGDLRYPDLAAGDAYRALLLCDECTDESFEYHEQALDALRSHCISDDNRNGGRWQIPVILMNHGESYIDELSLPSGVEALSLEAGQENGGAYLDGDEDEDTKVLRIVRMASLRCYHVLAISLMVCGSLKSAYEFCLRGLAIEPEDEDLLQALEYIHLRAKRRLGVEEFDITQLPDQGLVRREVYPWNEHEPDRFSAETLAFLNKEMETIAPKCEVRVTELPVLHEAPIEPDDSGNIPEIRSNKQLGLFAKEDIAPGEELLDEISFLAANNVFKDSLCDACSSELPPLGEDCPVVGCPDCEDIMFCNEDCLSRALETYHPAVCDKDIDAIAKDVDPKEKPFALYLLLLGRALAMSTTMDVHPLDLKEVKYIWGDFLPTASNAAILPSKAGASPTWTLPFSFSSNISGPLHTLEKMDIDVFSSIDHYDLWIFNTLYAKFRGTASARVNHRTGHPEVAAVHPLWCLGNHDCDPNVKWEWGARMRFWCRETRVGGRKGGIKKGDEILNHYTDIDLPVKERREWAKGSLGGFCMCGRCRREAGEDVNCNGDGIANGV</sequence>
<keyword evidence="2" id="KW-0863">Zinc-finger</keyword>
<evidence type="ECO:0000256" key="2">
    <source>
        <dbReference type="ARBA" id="ARBA00022771"/>
    </source>
</evidence>
<evidence type="ECO:0000256" key="1">
    <source>
        <dbReference type="ARBA" id="ARBA00022723"/>
    </source>
</evidence>
<keyword evidence="4" id="KW-1133">Transmembrane helix</keyword>
<evidence type="ECO:0000313" key="7">
    <source>
        <dbReference type="Proteomes" id="UP000254866"/>
    </source>
</evidence>
<dbReference type="GO" id="GO:0005634">
    <property type="term" value="C:nucleus"/>
    <property type="evidence" value="ECO:0007669"/>
    <property type="project" value="TreeGrafter"/>
</dbReference>
<protein>
    <recommendedName>
        <fullName evidence="5">SET domain-containing protein</fullName>
    </recommendedName>
</protein>
<evidence type="ECO:0000256" key="3">
    <source>
        <dbReference type="ARBA" id="ARBA00022833"/>
    </source>
</evidence>
<gene>
    <name evidence="6" type="ORF">BP5553_00700</name>
</gene>
<dbReference type="InterPro" id="IPR002893">
    <property type="entry name" value="Znf_MYND"/>
</dbReference>
<keyword evidence="3" id="KW-0862">Zinc</keyword>
<keyword evidence="1" id="KW-0479">Metal-binding</keyword>
<evidence type="ECO:0000256" key="4">
    <source>
        <dbReference type="SAM" id="Phobius"/>
    </source>
</evidence>
<keyword evidence="7" id="KW-1185">Reference proteome</keyword>
<evidence type="ECO:0000313" key="6">
    <source>
        <dbReference type="EMBL" id="RDL40721.1"/>
    </source>
</evidence>
<dbReference type="InterPro" id="IPR050869">
    <property type="entry name" value="H3K4_H4K5_MeTrfase"/>
</dbReference>
<organism evidence="6 7">
    <name type="scientific">Venustampulla echinocandica</name>
    <dbReference type="NCBI Taxonomy" id="2656787"/>
    <lineage>
        <taxon>Eukaryota</taxon>
        <taxon>Fungi</taxon>
        <taxon>Dikarya</taxon>
        <taxon>Ascomycota</taxon>
        <taxon>Pezizomycotina</taxon>
        <taxon>Leotiomycetes</taxon>
        <taxon>Helotiales</taxon>
        <taxon>Pleuroascaceae</taxon>
        <taxon>Venustampulla</taxon>
    </lineage>
</organism>